<protein>
    <recommendedName>
        <fullName evidence="10">C2H2-type domain-containing protein</fullName>
    </recommendedName>
</protein>
<evidence type="ECO:0000256" key="5">
    <source>
        <dbReference type="ARBA" id="ARBA00022833"/>
    </source>
</evidence>
<organism evidence="11 12">
    <name type="scientific">Ranitomeya imitator</name>
    <name type="common">mimic poison frog</name>
    <dbReference type="NCBI Taxonomy" id="111125"/>
    <lineage>
        <taxon>Eukaryota</taxon>
        <taxon>Metazoa</taxon>
        <taxon>Chordata</taxon>
        <taxon>Craniata</taxon>
        <taxon>Vertebrata</taxon>
        <taxon>Euteleostomi</taxon>
        <taxon>Amphibia</taxon>
        <taxon>Batrachia</taxon>
        <taxon>Anura</taxon>
        <taxon>Neobatrachia</taxon>
        <taxon>Hyloidea</taxon>
        <taxon>Dendrobatidae</taxon>
        <taxon>Dendrobatinae</taxon>
        <taxon>Ranitomeya</taxon>
    </lineage>
</organism>
<sequence>MAVWRRRLQISGTWSSLPKKNGLKFQQSIDLCDFFFSDPEWSLWKEEETSLYREVTAEKYRTLRSWVSNRHPGGDLCTSCRPTSYKGCIIRSPDIIAKIEQESVIVKPDIESKIKEGKPVIITIPLDDECKSSGIYVISDTPTIKQESKTEINPLKQSKSPSEDIYVIPDTSPIKQEPESEIRPLRLASRLLKVYVIPDTSPIKQEPESQINPLPVSKSPPEDSASIIINIDDDEDEACYENVQQTPKPEKNPADWIIQDVITPMQTKNAQNQKEPVNVWFVKSMKVSNENQNQAGGNLVKNEHKSTEKKPGVNVLNSSAPHQSSHNTAGFLENQALHNGQASKIGAHPGGMPMEDSLMDEMEEKIQVCSECSMCFTSLSDLESHMKGHKEGSTWICSDCGKSYYTKSSLDRHHITHIREKPLKCHDCGKCFAKQLNFEMHLRLHAGEVLFPCTECEKLFNSKASCDRHIRAHKMERPHICMQCGKGFLYNGCLIRHLRVHTGERPFPCPECGRCFRQTSALNRHVKTHSGEKPYDCSECGKCFTHQSDMNRHRETHRREQYFAQCAPSNESSLPTYIVL</sequence>
<dbReference type="EMBL" id="CAUEEQ010026728">
    <property type="protein sequence ID" value="CAJ0947424.1"/>
    <property type="molecule type" value="Genomic_DNA"/>
</dbReference>
<name>A0ABN9LTQ8_9NEOB</name>
<dbReference type="InterPro" id="IPR036236">
    <property type="entry name" value="Znf_C2H2_sf"/>
</dbReference>
<keyword evidence="3" id="KW-0677">Repeat</keyword>
<dbReference type="PROSITE" id="PS00028">
    <property type="entry name" value="ZINC_FINGER_C2H2_1"/>
    <property type="match status" value="7"/>
</dbReference>
<evidence type="ECO:0000259" key="10">
    <source>
        <dbReference type="PROSITE" id="PS50157"/>
    </source>
</evidence>
<dbReference type="Pfam" id="PF01352">
    <property type="entry name" value="KRAB"/>
    <property type="match status" value="1"/>
</dbReference>
<feature type="domain" description="C2H2-type" evidence="10">
    <location>
        <begin position="451"/>
        <end position="478"/>
    </location>
</feature>
<dbReference type="Pfam" id="PF00096">
    <property type="entry name" value="zf-C2H2"/>
    <property type="match status" value="5"/>
</dbReference>
<feature type="domain" description="C2H2-type" evidence="10">
    <location>
        <begin position="479"/>
        <end position="506"/>
    </location>
</feature>
<evidence type="ECO:0000256" key="2">
    <source>
        <dbReference type="ARBA" id="ARBA00022723"/>
    </source>
</evidence>
<evidence type="ECO:0000256" key="4">
    <source>
        <dbReference type="ARBA" id="ARBA00022771"/>
    </source>
</evidence>
<evidence type="ECO:0000256" key="3">
    <source>
        <dbReference type="ARBA" id="ARBA00022737"/>
    </source>
</evidence>
<gene>
    <name evidence="11" type="ORF">RIMI_LOCUS11678386</name>
</gene>
<reference evidence="11" key="1">
    <citation type="submission" date="2023-07" db="EMBL/GenBank/DDBJ databases">
        <authorList>
            <person name="Stuckert A."/>
        </authorList>
    </citation>
    <scope>NUCLEOTIDE SEQUENCE</scope>
</reference>
<proteinExistence type="predicted"/>
<dbReference type="PANTHER" id="PTHR24381:SF390">
    <property type="entry name" value="ZINC FINGER PROTEIN 37 HOMOLOG"/>
    <property type="match status" value="1"/>
</dbReference>
<dbReference type="Gene3D" id="3.30.160.60">
    <property type="entry name" value="Classic Zinc Finger"/>
    <property type="match status" value="6"/>
</dbReference>
<keyword evidence="7" id="KW-0539">Nucleus</keyword>
<keyword evidence="2" id="KW-0479">Metal-binding</keyword>
<evidence type="ECO:0000313" key="12">
    <source>
        <dbReference type="Proteomes" id="UP001176940"/>
    </source>
</evidence>
<comment type="caution">
    <text evidence="11">The sequence shown here is derived from an EMBL/GenBank/DDBJ whole genome shotgun (WGS) entry which is preliminary data.</text>
</comment>
<feature type="domain" description="C2H2-type" evidence="10">
    <location>
        <begin position="395"/>
        <end position="422"/>
    </location>
</feature>
<dbReference type="SUPFAM" id="SSF57667">
    <property type="entry name" value="beta-beta-alpha zinc fingers"/>
    <property type="match status" value="4"/>
</dbReference>
<feature type="region of interest" description="Disordered" evidence="9">
    <location>
        <begin position="148"/>
        <end position="167"/>
    </location>
</feature>
<comment type="subcellular location">
    <subcellularLocation>
        <location evidence="1">Nucleus</location>
    </subcellularLocation>
</comment>
<feature type="domain" description="C2H2-type" evidence="10">
    <location>
        <begin position="367"/>
        <end position="394"/>
    </location>
</feature>
<keyword evidence="4 8" id="KW-0863">Zinc-finger</keyword>
<evidence type="ECO:0000256" key="6">
    <source>
        <dbReference type="ARBA" id="ARBA00023125"/>
    </source>
</evidence>
<feature type="domain" description="C2H2-type" evidence="10">
    <location>
        <begin position="423"/>
        <end position="450"/>
    </location>
</feature>
<dbReference type="PANTHER" id="PTHR24381">
    <property type="entry name" value="ZINC FINGER PROTEIN"/>
    <property type="match status" value="1"/>
</dbReference>
<accession>A0ABN9LTQ8</accession>
<feature type="domain" description="C2H2-type" evidence="10">
    <location>
        <begin position="507"/>
        <end position="534"/>
    </location>
</feature>
<evidence type="ECO:0000313" key="11">
    <source>
        <dbReference type="EMBL" id="CAJ0947424.1"/>
    </source>
</evidence>
<evidence type="ECO:0000256" key="8">
    <source>
        <dbReference type="PROSITE-ProRule" id="PRU00042"/>
    </source>
</evidence>
<evidence type="ECO:0000256" key="9">
    <source>
        <dbReference type="SAM" id="MobiDB-lite"/>
    </source>
</evidence>
<dbReference type="Proteomes" id="UP001176940">
    <property type="component" value="Unassembled WGS sequence"/>
</dbReference>
<dbReference type="InterPro" id="IPR013087">
    <property type="entry name" value="Znf_C2H2_type"/>
</dbReference>
<keyword evidence="5" id="KW-0862">Zinc</keyword>
<keyword evidence="12" id="KW-1185">Reference proteome</keyword>
<evidence type="ECO:0000256" key="1">
    <source>
        <dbReference type="ARBA" id="ARBA00004123"/>
    </source>
</evidence>
<dbReference type="SMART" id="SM00355">
    <property type="entry name" value="ZnF_C2H2"/>
    <property type="match status" value="7"/>
</dbReference>
<keyword evidence="6" id="KW-0238">DNA-binding</keyword>
<evidence type="ECO:0000256" key="7">
    <source>
        <dbReference type="ARBA" id="ARBA00023242"/>
    </source>
</evidence>
<dbReference type="InterPro" id="IPR001909">
    <property type="entry name" value="KRAB"/>
</dbReference>
<feature type="domain" description="C2H2-type" evidence="10">
    <location>
        <begin position="535"/>
        <end position="562"/>
    </location>
</feature>
<dbReference type="PROSITE" id="PS50157">
    <property type="entry name" value="ZINC_FINGER_C2H2_2"/>
    <property type="match status" value="7"/>
</dbReference>